<accession>A0A0A8XCR4</accession>
<dbReference type="Gene3D" id="3.10.310.70">
    <property type="match status" value="1"/>
</dbReference>
<dbReference type="InterPro" id="IPR032466">
    <property type="entry name" value="Metal_Hydrolase"/>
</dbReference>
<proteinExistence type="predicted"/>
<evidence type="ECO:0000313" key="3">
    <source>
        <dbReference type="Proteomes" id="UP000031014"/>
    </source>
</evidence>
<dbReference type="PANTHER" id="PTHR22642">
    <property type="entry name" value="IMIDAZOLONEPROPIONASE"/>
    <property type="match status" value="1"/>
</dbReference>
<dbReference type="AlphaFoldDB" id="A0A0A8XCR4"/>
<dbReference type="CDD" id="cd01300">
    <property type="entry name" value="YtcJ_like"/>
    <property type="match status" value="1"/>
</dbReference>
<organism evidence="2 3">
    <name type="scientific">Mesobacillus selenatarsenatis (strain DSM 18680 / JCM 14380 / FERM P-15431 / SF-1)</name>
    <dbReference type="NCBI Taxonomy" id="1321606"/>
    <lineage>
        <taxon>Bacteria</taxon>
        <taxon>Bacillati</taxon>
        <taxon>Bacillota</taxon>
        <taxon>Bacilli</taxon>
        <taxon>Bacillales</taxon>
        <taxon>Bacillaceae</taxon>
        <taxon>Mesobacillus</taxon>
    </lineage>
</organism>
<dbReference type="Gene3D" id="3.20.20.140">
    <property type="entry name" value="Metal-dependent hydrolases"/>
    <property type="match status" value="1"/>
</dbReference>
<evidence type="ECO:0000313" key="2">
    <source>
        <dbReference type="EMBL" id="GAM15911.1"/>
    </source>
</evidence>
<gene>
    <name evidence="2" type="ORF">SAMD00020551_4082</name>
</gene>
<dbReference type="Gene3D" id="2.30.40.10">
    <property type="entry name" value="Urease, subunit C, domain 1"/>
    <property type="match status" value="1"/>
</dbReference>
<dbReference type="PANTHER" id="PTHR22642:SF2">
    <property type="entry name" value="PROTEIN LONG AFTER FAR-RED 3"/>
    <property type="match status" value="1"/>
</dbReference>
<sequence length="532" mass="58999">MRTIYKNGTIYTFNSRNPIVQAVVIENGRFIDMGTSADMVLQWGGQAQIIDLEGETASPGLIDSHLHLSIMADSFINLDFVEITTKHEMLAKIQAKVSQLEPGEWIVGSSWDENLFTDGGIPTIAELDYVAPANPIFLTRTCLHATLVNSKALEVSGYHPSISVPEGGTIVIDDITKQPTGLFLESAANLVRQYIPERSYDDWKKAMRQTMHFAMSKGLTSVHTNDPLYLGGLEKTWDLFNELLNGEQLGLRSNLLINHEFLPNLKEAGMYTGYGNDTLQIGAVKIFADGAFGRRTALLSEPYSDAPGHFGDAMYDQEHLYEIVKGARELDMPIAVHTIGDQALENVLDVLDQFPAVSYRDRLIHAQVLREELIPRLKAPSRIADIQPRFIASDFPWVQERLGAERIKLSYAWKTLMEAGVICAGGSDSPVEPVDPILGIHAAVTRKKPGETHAGYVPEQKLSIVDAFRLFTELGAYPTNEETVKGTIARGKLADLTVYSKNPFEMTDADELLSMEIKMTIIGGEIKYRKLT</sequence>
<dbReference type="InterPro" id="IPR013108">
    <property type="entry name" value="Amidohydro_3"/>
</dbReference>
<name>A0A0A8XCR4_MESS1</name>
<dbReference type="EMBL" id="BASE01000100">
    <property type="protein sequence ID" value="GAM15911.1"/>
    <property type="molecule type" value="Genomic_DNA"/>
</dbReference>
<dbReference type="Proteomes" id="UP000031014">
    <property type="component" value="Unassembled WGS sequence"/>
</dbReference>
<dbReference type="InterPro" id="IPR011059">
    <property type="entry name" value="Metal-dep_hydrolase_composite"/>
</dbReference>
<keyword evidence="3" id="KW-1185">Reference proteome</keyword>
<protein>
    <recommendedName>
        <fullName evidence="1">Amidohydrolase 3 domain-containing protein</fullName>
    </recommendedName>
</protein>
<feature type="domain" description="Amidohydrolase 3" evidence="1">
    <location>
        <begin position="48"/>
        <end position="526"/>
    </location>
</feature>
<dbReference type="GO" id="GO:0016810">
    <property type="term" value="F:hydrolase activity, acting on carbon-nitrogen (but not peptide) bonds"/>
    <property type="evidence" value="ECO:0007669"/>
    <property type="project" value="InterPro"/>
</dbReference>
<reference evidence="2 3" key="1">
    <citation type="submission" date="2013-06" db="EMBL/GenBank/DDBJ databases">
        <title>Whole genome shotgun sequence of Bacillus selenatarsenatis SF-1.</title>
        <authorList>
            <person name="Kuroda M."/>
            <person name="Sei K."/>
            <person name="Yamashita M."/>
            <person name="Ike M."/>
        </authorList>
    </citation>
    <scope>NUCLEOTIDE SEQUENCE [LARGE SCALE GENOMIC DNA]</scope>
    <source>
        <strain evidence="2 3">SF-1</strain>
    </source>
</reference>
<dbReference type="OrthoDB" id="9767366at2"/>
<comment type="caution">
    <text evidence="2">The sequence shown here is derived from an EMBL/GenBank/DDBJ whole genome shotgun (WGS) entry which is preliminary data.</text>
</comment>
<evidence type="ECO:0000259" key="1">
    <source>
        <dbReference type="Pfam" id="PF07969"/>
    </source>
</evidence>
<dbReference type="SUPFAM" id="SSF51556">
    <property type="entry name" value="Metallo-dependent hydrolases"/>
    <property type="match status" value="1"/>
</dbReference>
<dbReference type="STRING" id="1321606.SAMD00020551_4082"/>
<dbReference type="InterPro" id="IPR033932">
    <property type="entry name" value="YtcJ-like"/>
</dbReference>
<dbReference type="SUPFAM" id="SSF51338">
    <property type="entry name" value="Composite domain of metallo-dependent hydrolases"/>
    <property type="match status" value="1"/>
</dbReference>
<dbReference type="Pfam" id="PF07969">
    <property type="entry name" value="Amidohydro_3"/>
    <property type="match status" value="1"/>
</dbReference>
<dbReference type="RefSeq" id="WP_041967532.1">
    <property type="nucleotide sequence ID" value="NZ_BASE01000100.1"/>
</dbReference>